<name>A0A812D7U1_ACAPH</name>
<dbReference type="GO" id="GO:0005506">
    <property type="term" value="F:iron ion binding"/>
    <property type="evidence" value="ECO:0007669"/>
    <property type="project" value="TreeGrafter"/>
</dbReference>
<protein>
    <recommendedName>
        <fullName evidence="7">Iron-sulfur cluster assembly 2 homolog, mitochondrial</fullName>
    </recommendedName>
    <alternativeName>
        <fullName evidence="8">HESB-like domain-containing protein 1</fullName>
    </alternativeName>
</protein>
<keyword evidence="4" id="KW-0408">Iron</keyword>
<dbReference type="GO" id="GO:0051537">
    <property type="term" value="F:2 iron, 2 sulfur cluster binding"/>
    <property type="evidence" value="ECO:0007669"/>
    <property type="project" value="TreeGrafter"/>
</dbReference>
<evidence type="ECO:0000259" key="10">
    <source>
        <dbReference type="Pfam" id="PF01521"/>
    </source>
</evidence>
<comment type="subcellular location">
    <subcellularLocation>
        <location evidence="1">Mitochondrion</location>
    </subcellularLocation>
</comment>
<dbReference type="PANTHER" id="PTHR43011:SF1">
    <property type="entry name" value="IRON-SULFUR CLUSTER ASSEMBLY 2 HOMOLOG, MITOCHONDRIAL"/>
    <property type="match status" value="1"/>
</dbReference>
<dbReference type="OrthoDB" id="1938621at2759"/>
<dbReference type="Gene3D" id="2.60.300.12">
    <property type="entry name" value="HesB-like domain"/>
    <property type="match status" value="1"/>
</dbReference>
<dbReference type="SUPFAM" id="SSF89360">
    <property type="entry name" value="HesB-like domain"/>
    <property type="match status" value="1"/>
</dbReference>
<evidence type="ECO:0000256" key="3">
    <source>
        <dbReference type="ARBA" id="ARBA00022723"/>
    </source>
</evidence>
<keyword evidence="3" id="KW-0479">Metal-binding</keyword>
<dbReference type="GO" id="GO:0051539">
    <property type="term" value="F:4 iron, 4 sulfur cluster binding"/>
    <property type="evidence" value="ECO:0007669"/>
    <property type="project" value="TreeGrafter"/>
</dbReference>
<dbReference type="NCBIfam" id="TIGR00049">
    <property type="entry name" value="iron-sulfur cluster assembly accessory protein"/>
    <property type="match status" value="1"/>
</dbReference>
<dbReference type="EMBL" id="CAHIKZ030002491">
    <property type="protein sequence ID" value="CAE1287783.1"/>
    <property type="molecule type" value="Genomic_DNA"/>
</dbReference>
<evidence type="ECO:0000256" key="6">
    <source>
        <dbReference type="ARBA" id="ARBA00057540"/>
    </source>
</evidence>
<accession>A0A812D7U1</accession>
<dbReference type="InterPro" id="IPR016092">
    <property type="entry name" value="ATAP"/>
</dbReference>
<dbReference type="AlphaFoldDB" id="A0A812D7U1"/>
<dbReference type="InterPro" id="IPR035903">
    <property type="entry name" value="HesB-like_dom_sf"/>
</dbReference>
<evidence type="ECO:0000313" key="12">
    <source>
        <dbReference type="Proteomes" id="UP000597762"/>
    </source>
</evidence>
<dbReference type="PANTHER" id="PTHR43011">
    <property type="entry name" value="IRON-SULFUR CLUSTER ASSEMBLY 2 HOMOLOG, MITOCHONDRIAL"/>
    <property type="match status" value="1"/>
</dbReference>
<proteinExistence type="inferred from homology"/>
<organism evidence="11 12">
    <name type="scientific">Acanthosepion pharaonis</name>
    <name type="common">Pharaoh cuttlefish</name>
    <name type="synonym">Sepia pharaonis</name>
    <dbReference type="NCBI Taxonomy" id="158019"/>
    <lineage>
        <taxon>Eukaryota</taxon>
        <taxon>Metazoa</taxon>
        <taxon>Spiralia</taxon>
        <taxon>Lophotrochozoa</taxon>
        <taxon>Mollusca</taxon>
        <taxon>Cephalopoda</taxon>
        <taxon>Coleoidea</taxon>
        <taxon>Decapodiformes</taxon>
        <taxon>Sepiida</taxon>
        <taxon>Sepiina</taxon>
        <taxon>Sepiidae</taxon>
        <taxon>Acanthosepion</taxon>
    </lineage>
</organism>
<dbReference type="FunFam" id="2.60.300.12:FF:000006">
    <property type="entry name" value="Iron-sulfur cluster assembly 2 mitochondrial"/>
    <property type="match status" value="1"/>
</dbReference>
<evidence type="ECO:0000256" key="9">
    <source>
        <dbReference type="ARBA" id="ARBA00093471"/>
    </source>
</evidence>
<comment type="subunit">
    <text evidence="9">Heterotetramer; forms a dimer of dimers with IBA57. Interacts with [2Fe-2S]-ISCA2 forming the heterodimer [2Fe- 2S]-ISCA2-IBA57 complex; [2Fe-2S] cluster binding is absolutely required to promote the complex formation.</text>
</comment>
<dbReference type="Proteomes" id="UP000597762">
    <property type="component" value="Unassembled WGS sequence"/>
</dbReference>
<keyword evidence="12" id="KW-1185">Reference proteome</keyword>
<dbReference type="InterPro" id="IPR000361">
    <property type="entry name" value="ATAP_core_dom"/>
</dbReference>
<comment type="function">
    <text evidence="6">Involved in the maturation of mitochondrial 4Fe-4S proteins functioning late in the iron-sulfur cluster assembly pathway. May be involved in the binding of an intermediate of Fe/S cluster assembly.</text>
</comment>
<comment type="similarity">
    <text evidence="2">Belongs to the HesB/IscA family.</text>
</comment>
<comment type="caution">
    <text evidence="11">The sequence shown here is derived from an EMBL/GenBank/DDBJ whole genome shotgun (WGS) entry which is preliminary data.</text>
</comment>
<reference evidence="11" key="1">
    <citation type="submission" date="2021-01" db="EMBL/GenBank/DDBJ databases">
        <authorList>
            <person name="Li R."/>
            <person name="Bekaert M."/>
        </authorList>
    </citation>
    <scope>NUCLEOTIDE SEQUENCE</scope>
    <source>
        <strain evidence="11">Farmed</strain>
    </source>
</reference>
<evidence type="ECO:0000256" key="4">
    <source>
        <dbReference type="ARBA" id="ARBA00023004"/>
    </source>
</evidence>
<dbReference type="GO" id="GO:0120510">
    <property type="term" value="C:mitochondrial [4Fe-4S] assembly complex"/>
    <property type="evidence" value="ECO:0007669"/>
    <property type="project" value="UniProtKB-ARBA"/>
</dbReference>
<sequence length="156" mass="17244">MIMAVLRSTVRQAVKPFTSLPINLRAFHSEFIKCSSTTSNLDSTNKTEDSLIISDRCVLKMKKMGSPHCFLRVSVEGGGCSGFQTKFDLDTAVKEDDRLFERDGVKVVIDVDSLEFLKGSTIDYEEELIRSSFAITKNPQADQGCSCGASFSLKDL</sequence>
<dbReference type="GO" id="GO:0016226">
    <property type="term" value="P:iron-sulfur cluster assembly"/>
    <property type="evidence" value="ECO:0007669"/>
    <property type="project" value="InterPro"/>
</dbReference>
<evidence type="ECO:0000256" key="7">
    <source>
        <dbReference type="ARBA" id="ARBA00073313"/>
    </source>
</evidence>
<evidence type="ECO:0000256" key="8">
    <source>
        <dbReference type="ARBA" id="ARBA00077082"/>
    </source>
</evidence>
<evidence type="ECO:0000313" key="11">
    <source>
        <dbReference type="EMBL" id="CAE1287783.1"/>
    </source>
</evidence>
<keyword evidence="5" id="KW-0496">Mitochondrion</keyword>
<gene>
    <name evidence="11" type="ORF">SPHA_46769</name>
</gene>
<feature type="domain" description="Core" evidence="10">
    <location>
        <begin position="52"/>
        <end position="148"/>
    </location>
</feature>
<evidence type="ECO:0000256" key="1">
    <source>
        <dbReference type="ARBA" id="ARBA00004173"/>
    </source>
</evidence>
<evidence type="ECO:0000256" key="2">
    <source>
        <dbReference type="ARBA" id="ARBA00006718"/>
    </source>
</evidence>
<evidence type="ECO:0000256" key="5">
    <source>
        <dbReference type="ARBA" id="ARBA00023128"/>
    </source>
</evidence>
<dbReference type="Pfam" id="PF01521">
    <property type="entry name" value="Fe-S_biosyn"/>
    <property type="match status" value="1"/>
</dbReference>